<evidence type="ECO:0000313" key="3">
    <source>
        <dbReference type="Proteomes" id="UP000504638"/>
    </source>
</evidence>
<reference evidence="4" key="3">
    <citation type="submission" date="2025-04" db="UniProtKB">
        <authorList>
            <consortium name="RefSeq"/>
        </authorList>
    </citation>
    <scope>IDENTIFICATION</scope>
    <source>
        <strain evidence="4">CBS 781.70</strain>
    </source>
</reference>
<dbReference type="Proteomes" id="UP000504638">
    <property type="component" value="Unplaced"/>
</dbReference>
<name>A0A6G1G603_9PEZI</name>
<reference evidence="2 4" key="1">
    <citation type="submission" date="2020-01" db="EMBL/GenBank/DDBJ databases">
        <authorList>
            <consortium name="DOE Joint Genome Institute"/>
            <person name="Haridas S."/>
            <person name="Albert R."/>
            <person name="Binder M."/>
            <person name="Bloem J."/>
            <person name="Labutti K."/>
            <person name="Salamov A."/>
            <person name="Andreopoulos B."/>
            <person name="Baker S.E."/>
            <person name="Barry K."/>
            <person name="Bills G."/>
            <person name="Bluhm B.H."/>
            <person name="Cannon C."/>
            <person name="Castanera R."/>
            <person name="Culley D.E."/>
            <person name="Daum C."/>
            <person name="Ezra D."/>
            <person name="Gonzalez J.B."/>
            <person name="Henrissat B."/>
            <person name="Kuo A."/>
            <person name="Liang C."/>
            <person name="Lipzen A."/>
            <person name="Lutzoni F."/>
            <person name="Magnuson J."/>
            <person name="Mondo S."/>
            <person name="Nolan M."/>
            <person name="Ohm R."/>
            <person name="Pangilinan J."/>
            <person name="Park H.-J."/>
            <person name="Ramirez L."/>
            <person name="Alfaro M."/>
            <person name="Sun H."/>
            <person name="Tritt A."/>
            <person name="Yoshinaga Y."/>
            <person name="Zwiers L.-H."/>
            <person name="Turgeon B.G."/>
            <person name="Goodwin S.B."/>
            <person name="Spatafora J.W."/>
            <person name="Crous P.W."/>
            <person name="Grigoriev I.V."/>
        </authorList>
    </citation>
    <scope>NUCLEOTIDE SEQUENCE</scope>
    <source>
        <strain evidence="2 4">CBS 781.70</strain>
    </source>
</reference>
<dbReference type="AlphaFoldDB" id="A0A6G1G603"/>
<organism evidence="2">
    <name type="scientific">Eremomyces bilateralis CBS 781.70</name>
    <dbReference type="NCBI Taxonomy" id="1392243"/>
    <lineage>
        <taxon>Eukaryota</taxon>
        <taxon>Fungi</taxon>
        <taxon>Dikarya</taxon>
        <taxon>Ascomycota</taxon>
        <taxon>Pezizomycotina</taxon>
        <taxon>Dothideomycetes</taxon>
        <taxon>Dothideomycetes incertae sedis</taxon>
        <taxon>Eremomycetales</taxon>
        <taxon>Eremomycetaceae</taxon>
        <taxon>Eremomyces</taxon>
    </lineage>
</organism>
<proteinExistence type="predicted"/>
<protein>
    <recommendedName>
        <fullName evidence="5">Secreted protein</fullName>
    </recommendedName>
</protein>
<reference evidence="4" key="2">
    <citation type="submission" date="2020-04" db="EMBL/GenBank/DDBJ databases">
        <authorList>
            <consortium name="NCBI Genome Project"/>
        </authorList>
    </citation>
    <scope>NUCLEOTIDE SEQUENCE</scope>
    <source>
        <strain evidence="4">CBS 781.70</strain>
    </source>
</reference>
<keyword evidence="3" id="KW-1185">Reference proteome</keyword>
<feature type="chain" id="PRO_5044631839" description="Secreted protein" evidence="1">
    <location>
        <begin position="23"/>
        <end position="83"/>
    </location>
</feature>
<dbReference type="EMBL" id="ML975155">
    <property type="protein sequence ID" value="KAF1813458.1"/>
    <property type="molecule type" value="Genomic_DNA"/>
</dbReference>
<sequence>MKFLERLAFVIVMYRLIYIGDASCGGVTPHSIYSRHAPNISPYILGARHPNQYHPNQHRNDLQRDVSRYFASRCGFHTNLIVN</sequence>
<feature type="signal peptide" evidence="1">
    <location>
        <begin position="1"/>
        <end position="22"/>
    </location>
</feature>
<gene>
    <name evidence="2 4" type="ORF">P152DRAFT_320249</name>
</gene>
<keyword evidence="1" id="KW-0732">Signal</keyword>
<accession>A0A6G1G603</accession>
<dbReference type="RefSeq" id="XP_033535089.1">
    <property type="nucleotide sequence ID" value="XM_033675206.1"/>
</dbReference>
<dbReference type="GeneID" id="54415776"/>
<evidence type="ECO:0008006" key="5">
    <source>
        <dbReference type="Google" id="ProtNLM"/>
    </source>
</evidence>
<evidence type="ECO:0000256" key="1">
    <source>
        <dbReference type="SAM" id="SignalP"/>
    </source>
</evidence>
<evidence type="ECO:0000313" key="4">
    <source>
        <dbReference type="RefSeq" id="XP_033535089.1"/>
    </source>
</evidence>
<evidence type="ECO:0000313" key="2">
    <source>
        <dbReference type="EMBL" id="KAF1813458.1"/>
    </source>
</evidence>